<proteinExistence type="predicted"/>
<dbReference type="EMBL" id="JAIWYP010000010">
    <property type="protein sequence ID" value="KAH3754996.1"/>
    <property type="molecule type" value="Genomic_DNA"/>
</dbReference>
<comment type="caution">
    <text evidence="1">The sequence shown here is derived from an EMBL/GenBank/DDBJ whole genome shotgun (WGS) entry which is preliminary data.</text>
</comment>
<gene>
    <name evidence="1" type="ORF">DPMN_189677</name>
</gene>
<name>A0A9D4DUI2_DREPO</name>
<organism evidence="1 2">
    <name type="scientific">Dreissena polymorpha</name>
    <name type="common">Zebra mussel</name>
    <name type="synonym">Mytilus polymorpha</name>
    <dbReference type="NCBI Taxonomy" id="45954"/>
    <lineage>
        <taxon>Eukaryota</taxon>
        <taxon>Metazoa</taxon>
        <taxon>Spiralia</taxon>
        <taxon>Lophotrochozoa</taxon>
        <taxon>Mollusca</taxon>
        <taxon>Bivalvia</taxon>
        <taxon>Autobranchia</taxon>
        <taxon>Heteroconchia</taxon>
        <taxon>Euheterodonta</taxon>
        <taxon>Imparidentia</taxon>
        <taxon>Neoheterodontei</taxon>
        <taxon>Myida</taxon>
        <taxon>Dreissenoidea</taxon>
        <taxon>Dreissenidae</taxon>
        <taxon>Dreissena</taxon>
    </lineage>
</organism>
<evidence type="ECO:0000313" key="2">
    <source>
        <dbReference type="Proteomes" id="UP000828390"/>
    </source>
</evidence>
<accession>A0A9D4DUI2</accession>
<reference evidence="1" key="2">
    <citation type="submission" date="2020-11" db="EMBL/GenBank/DDBJ databases">
        <authorList>
            <person name="McCartney M.A."/>
            <person name="Auch B."/>
            <person name="Kono T."/>
            <person name="Mallez S."/>
            <person name="Becker A."/>
            <person name="Gohl D.M."/>
            <person name="Silverstein K.A.T."/>
            <person name="Koren S."/>
            <person name="Bechman K.B."/>
            <person name="Herman A."/>
            <person name="Abrahante J.E."/>
            <person name="Garbe J."/>
        </authorList>
    </citation>
    <scope>NUCLEOTIDE SEQUENCE</scope>
    <source>
        <strain evidence="1">Duluth1</strain>
        <tissue evidence="1">Whole animal</tissue>
    </source>
</reference>
<evidence type="ECO:0000313" key="1">
    <source>
        <dbReference type="EMBL" id="KAH3754996.1"/>
    </source>
</evidence>
<reference evidence="1" key="1">
    <citation type="journal article" date="2019" name="bioRxiv">
        <title>The Genome of the Zebra Mussel, Dreissena polymorpha: A Resource for Invasive Species Research.</title>
        <authorList>
            <person name="McCartney M.A."/>
            <person name="Auch B."/>
            <person name="Kono T."/>
            <person name="Mallez S."/>
            <person name="Zhang Y."/>
            <person name="Obille A."/>
            <person name="Becker A."/>
            <person name="Abrahante J.E."/>
            <person name="Garbe J."/>
            <person name="Badalamenti J.P."/>
            <person name="Herman A."/>
            <person name="Mangelson H."/>
            <person name="Liachko I."/>
            <person name="Sullivan S."/>
            <person name="Sone E.D."/>
            <person name="Koren S."/>
            <person name="Silverstein K.A.T."/>
            <person name="Beckman K.B."/>
            <person name="Gohl D.M."/>
        </authorList>
    </citation>
    <scope>NUCLEOTIDE SEQUENCE</scope>
    <source>
        <strain evidence="1">Duluth1</strain>
        <tissue evidence="1">Whole animal</tissue>
    </source>
</reference>
<protein>
    <submittedName>
        <fullName evidence="1">Uncharacterized protein</fullName>
    </submittedName>
</protein>
<keyword evidence="2" id="KW-1185">Reference proteome</keyword>
<sequence>MCTIIKDSGRRLHSDRGYTTPTLSMTCVMCTIIQDSSRRLHSDRGYTIPTLSMTCVMCTIIQDSSRRLHSGSSLISFKKASTRRRSLRIAERNTK</sequence>
<dbReference type="AlphaFoldDB" id="A0A9D4DUI2"/>
<dbReference type="Proteomes" id="UP000828390">
    <property type="component" value="Unassembled WGS sequence"/>
</dbReference>